<comment type="similarity">
    <text evidence="1">Belongs to the AB hydrolase superfamily.</text>
</comment>
<dbReference type="Proteomes" id="UP001321520">
    <property type="component" value="Chromosome"/>
</dbReference>
<dbReference type="Pfam" id="PF00561">
    <property type="entry name" value="Abhydrolase_1"/>
    <property type="match status" value="1"/>
</dbReference>
<dbReference type="RefSeq" id="WP_301417976.1">
    <property type="nucleotide sequence ID" value="NZ_CP098023.1"/>
</dbReference>
<name>A0ABY9EH16_9GAMM</name>
<dbReference type="Gene3D" id="3.40.50.1820">
    <property type="entry name" value="alpha/beta hydrolase"/>
    <property type="match status" value="1"/>
</dbReference>
<dbReference type="InterPro" id="IPR029058">
    <property type="entry name" value="AB_hydrolase_fold"/>
</dbReference>
<dbReference type="GO" id="GO:0016787">
    <property type="term" value="F:hydrolase activity"/>
    <property type="evidence" value="ECO:0007669"/>
    <property type="project" value="UniProtKB-KW"/>
</dbReference>
<proteinExistence type="inferred from homology"/>
<evidence type="ECO:0000313" key="4">
    <source>
        <dbReference type="EMBL" id="WKD51064.1"/>
    </source>
</evidence>
<dbReference type="SUPFAM" id="SSF53474">
    <property type="entry name" value="alpha/beta-Hydrolases"/>
    <property type="match status" value="1"/>
</dbReference>
<evidence type="ECO:0000256" key="2">
    <source>
        <dbReference type="ARBA" id="ARBA00022801"/>
    </source>
</evidence>
<reference evidence="4 5" key="1">
    <citation type="submission" date="2022-05" db="EMBL/GenBank/DDBJ databases">
        <title>Microbulbifer sp. nov., isolated from sponge.</title>
        <authorList>
            <person name="Gao L."/>
        </authorList>
    </citation>
    <scope>NUCLEOTIDE SEQUENCE [LARGE SCALE GENOMIC DNA]</scope>
    <source>
        <strain evidence="4 5">MI-G</strain>
    </source>
</reference>
<accession>A0ABY9EH16</accession>
<evidence type="ECO:0000313" key="5">
    <source>
        <dbReference type="Proteomes" id="UP001321520"/>
    </source>
</evidence>
<dbReference type="InterPro" id="IPR050266">
    <property type="entry name" value="AB_hydrolase_sf"/>
</dbReference>
<keyword evidence="5" id="KW-1185">Reference proteome</keyword>
<evidence type="ECO:0000259" key="3">
    <source>
        <dbReference type="Pfam" id="PF00561"/>
    </source>
</evidence>
<organism evidence="4 5">
    <name type="scientific">Microbulbifer spongiae</name>
    <dbReference type="NCBI Taxonomy" id="2944933"/>
    <lineage>
        <taxon>Bacteria</taxon>
        <taxon>Pseudomonadati</taxon>
        <taxon>Pseudomonadota</taxon>
        <taxon>Gammaproteobacteria</taxon>
        <taxon>Cellvibrionales</taxon>
        <taxon>Microbulbiferaceae</taxon>
        <taxon>Microbulbifer</taxon>
    </lineage>
</organism>
<keyword evidence="2 4" id="KW-0378">Hydrolase</keyword>
<dbReference type="InterPro" id="IPR000073">
    <property type="entry name" value="AB_hydrolase_1"/>
</dbReference>
<gene>
    <name evidence="4" type="ORF">M8T91_06480</name>
</gene>
<evidence type="ECO:0000256" key="1">
    <source>
        <dbReference type="ARBA" id="ARBA00008645"/>
    </source>
</evidence>
<dbReference type="PANTHER" id="PTHR43798">
    <property type="entry name" value="MONOACYLGLYCEROL LIPASE"/>
    <property type="match status" value="1"/>
</dbReference>
<sequence length="298" mass="32323">MGSAVIKQSGYSDVHLEFDSKAIAGRRWGSIAGEPVLALHGWLDNCASFDRLAPMLKGVNLVALDMAGHGRSYHRSPHANYNIWEETEDILGAAEALGWRRFSLLAHSRGAIAGMIAAGAFPGRVKRLALIDGLVPPSAEDAQAPDILARAIAQRARYTRMRKAPVYQTFTQAVEARMNGMFPLSAWAARVLTERGVRPVEGGFTWSNDPRLMATSTAKLNGAQIRAFMSRLNMPVRLVLAEGGIEGMIERLRPVLKGYENIAVQVMAGSHHLHMESGAEGIAAWFGPFLRGEADPAA</sequence>
<dbReference type="EMBL" id="CP098023">
    <property type="protein sequence ID" value="WKD51064.1"/>
    <property type="molecule type" value="Genomic_DNA"/>
</dbReference>
<protein>
    <submittedName>
        <fullName evidence="4">Alpha/beta hydrolase</fullName>
    </submittedName>
</protein>
<dbReference type="PANTHER" id="PTHR43798:SF14">
    <property type="entry name" value="SERINE HYDROLASE-LIKE PROTEIN DDB_G0286239"/>
    <property type="match status" value="1"/>
</dbReference>
<feature type="domain" description="AB hydrolase-1" evidence="3">
    <location>
        <begin position="35"/>
        <end position="192"/>
    </location>
</feature>